<sequence length="210" mass="24059">MFELADIDPDTYQRQTRKISLIVIVLFAVLAMALATLSVRLLGEPGGNNFVWNLGGVLAGLALTIALVRFKLWHQPWMAPAVYGWQLKRNLMRITNIRHEVKARVAENDPDAMKLLRFYHLGLDQMYRLDGNLSALDDLLPEREALKQQMSEHNIPTEQTRLDPAWFDSIKNAPKQNGLWPFSHARKSRSITEVSRLPPGWPRRAPEPMK</sequence>
<dbReference type="OrthoDB" id="6118461at2"/>
<protein>
    <recommendedName>
        <fullName evidence="5">DUF3087 domain-containing protein</fullName>
    </recommendedName>
</protein>
<gene>
    <name evidence="3" type="ORF">CAL65_19005</name>
</gene>
<name>A0A3E0WIE2_9GAMM</name>
<keyword evidence="2" id="KW-0472">Membrane</keyword>
<reference evidence="4" key="1">
    <citation type="submission" date="2017-05" db="EMBL/GenBank/DDBJ databases">
        <authorList>
            <person name="Sharma S."/>
            <person name="Sidhu C."/>
            <person name="Pinnaka A.K."/>
        </authorList>
    </citation>
    <scope>NUCLEOTIDE SEQUENCE [LARGE SCALE GENOMIC DNA]</scope>
    <source>
        <strain evidence="4">AK93</strain>
    </source>
</reference>
<accession>A0A3E0WIE2</accession>
<dbReference type="InterPro" id="IPR021438">
    <property type="entry name" value="DUF3087"/>
</dbReference>
<keyword evidence="2" id="KW-0812">Transmembrane</keyword>
<feature type="region of interest" description="Disordered" evidence="1">
    <location>
        <begin position="189"/>
        <end position="210"/>
    </location>
</feature>
<proteinExistence type="predicted"/>
<dbReference type="Pfam" id="PF11286">
    <property type="entry name" value="DUF3087"/>
    <property type="match status" value="1"/>
</dbReference>
<feature type="transmembrane region" description="Helical" evidence="2">
    <location>
        <begin position="21"/>
        <end position="43"/>
    </location>
</feature>
<dbReference type="EMBL" id="NFZW01000026">
    <property type="protein sequence ID" value="RFA32694.1"/>
    <property type="molecule type" value="Genomic_DNA"/>
</dbReference>
<evidence type="ECO:0000256" key="2">
    <source>
        <dbReference type="SAM" id="Phobius"/>
    </source>
</evidence>
<organism evidence="3 4">
    <name type="scientific">Alkalilimnicola ehrlichii</name>
    <dbReference type="NCBI Taxonomy" id="351052"/>
    <lineage>
        <taxon>Bacteria</taxon>
        <taxon>Pseudomonadati</taxon>
        <taxon>Pseudomonadota</taxon>
        <taxon>Gammaproteobacteria</taxon>
        <taxon>Chromatiales</taxon>
        <taxon>Ectothiorhodospiraceae</taxon>
        <taxon>Alkalilimnicola</taxon>
    </lineage>
</organism>
<dbReference type="AlphaFoldDB" id="A0A3E0WIE2"/>
<keyword evidence="4" id="KW-1185">Reference proteome</keyword>
<evidence type="ECO:0000313" key="4">
    <source>
        <dbReference type="Proteomes" id="UP000256763"/>
    </source>
</evidence>
<dbReference type="RefSeq" id="WP_116303723.1">
    <property type="nucleotide sequence ID" value="NZ_NFZV01000027.1"/>
</dbReference>
<dbReference type="Proteomes" id="UP000256763">
    <property type="component" value="Unassembled WGS sequence"/>
</dbReference>
<evidence type="ECO:0000313" key="3">
    <source>
        <dbReference type="EMBL" id="RFA32694.1"/>
    </source>
</evidence>
<comment type="caution">
    <text evidence="3">The sequence shown here is derived from an EMBL/GenBank/DDBJ whole genome shotgun (WGS) entry which is preliminary data.</text>
</comment>
<evidence type="ECO:0008006" key="5">
    <source>
        <dbReference type="Google" id="ProtNLM"/>
    </source>
</evidence>
<feature type="transmembrane region" description="Helical" evidence="2">
    <location>
        <begin position="49"/>
        <end position="68"/>
    </location>
</feature>
<evidence type="ECO:0000256" key="1">
    <source>
        <dbReference type="SAM" id="MobiDB-lite"/>
    </source>
</evidence>
<keyword evidence="2" id="KW-1133">Transmembrane helix</keyword>